<dbReference type="PROSITE" id="PS50267">
    <property type="entry name" value="NA_NEUROTRAN_SYMP_3"/>
    <property type="match status" value="1"/>
</dbReference>
<feature type="transmembrane region" description="Helical" evidence="11">
    <location>
        <begin position="411"/>
        <end position="438"/>
    </location>
</feature>
<gene>
    <name evidence="12" type="ORF">A3Q56_01776</name>
</gene>
<evidence type="ECO:0000256" key="6">
    <source>
        <dbReference type="ARBA" id="ARBA00023136"/>
    </source>
</evidence>
<feature type="transmembrane region" description="Helical" evidence="11">
    <location>
        <begin position="63"/>
        <end position="84"/>
    </location>
</feature>
<comment type="caution">
    <text evidence="12">The sequence shown here is derived from an EMBL/GenBank/DDBJ whole genome shotgun (WGS) entry which is preliminary data.</text>
</comment>
<reference evidence="12 13" key="1">
    <citation type="submission" date="2016-04" db="EMBL/GenBank/DDBJ databases">
        <title>The genome of Intoshia linei affirms orthonectids as highly simplified spiralians.</title>
        <authorList>
            <person name="Mikhailov K.V."/>
            <person name="Slusarev G.S."/>
            <person name="Nikitin M.A."/>
            <person name="Logacheva M.D."/>
            <person name="Penin A."/>
            <person name="Aleoshin V."/>
            <person name="Panchin Y.V."/>
        </authorList>
    </citation>
    <scope>NUCLEOTIDE SEQUENCE [LARGE SCALE GENOMIC DNA]</scope>
    <source>
        <strain evidence="12">Intl2013</strain>
        <tissue evidence="12">Whole animal</tissue>
    </source>
</reference>
<evidence type="ECO:0000256" key="11">
    <source>
        <dbReference type="SAM" id="Phobius"/>
    </source>
</evidence>
<dbReference type="AlphaFoldDB" id="A0A177B843"/>
<dbReference type="InterPro" id="IPR037272">
    <property type="entry name" value="SNS_sf"/>
</dbReference>
<sequence length="630" mass="72355">MKKTHCQSSDSSSLESTNEEMKPRIKWGSDTEFVLSCIGLAVGLGNVWRFPYLVYKNGGGAFLIPYFIMLLFVGLPLFFMELALGQYISRGPIKIWKINPLFKGVGYAMIFGTWIISIYYNVLVAEIMYFLWESVKSTWTGTIPWDNYKNLTGLNSTKSYYYNHILEFDERIISEKPEIVNKIYNGSYGMNNLGSVNVNLLIFLIASWIIIYFCLFKGIKSLGKAVYVTAIFPYIMLAILLVRCCMLEGASLGLTYYLYPDFSKLYIPKVWYQAATQIFFSLSACNGSLLMMSSHNQKNHNCYVSSIIVAIINALTSFVAGIVIFSVLGNMVVGTNLEINELVESGAGLVFTVYTAALSKLPITQLWAILFFIMMLTLGFGSILTLMEAVIDSLSDDIVFLRKNWLLPHFFRLFMIILTCVLGITVVTNNGLLLLNLLDSFMGGLPLLVIALLEVVAVAWIYGMNYLHVDETTFRSFYFNSELIVNIVNPKMCFYLLGCIYTNYKYLIGIDRFCDNIFQMLGRYPNIYWRISWKFITPLILIMTIGMNFVYYERLTYENYLYPIWSEIFGWIICLSPIILFSTIFLWRAVKMGGTNWWKKIVKNMQPLNNYIYTTDKIELEDLNQEKIDQ</sequence>
<evidence type="ECO:0000256" key="10">
    <source>
        <dbReference type="SAM" id="MobiDB-lite"/>
    </source>
</evidence>
<evidence type="ECO:0000313" key="13">
    <source>
        <dbReference type="Proteomes" id="UP000078046"/>
    </source>
</evidence>
<evidence type="ECO:0000256" key="2">
    <source>
        <dbReference type="ARBA" id="ARBA00006459"/>
    </source>
</evidence>
<feature type="transmembrane region" description="Helical" evidence="11">
    <location>
        <begin position="445"/>
        <end position="463"/>
    </location>
</feature>
<feature type="transmembrane region" description="Helical" evidence="11">
    <location>
        <begin position="33"/>
        <end position="51"/>
    </location>
</feature>
<dbReference type="EMBL" id="LWCA01000145">
    <property type="protein sequence ID" value="OAF70468.1"/>
    <property type="molecule type" value="Genomic_DNA"/>
</dbReference>
<name>A0A177B843_9BILA</name>
<dbReference type="InterPro" id="IPR000175">
    <property type="entry name" value="Na/ntran_symport"/>
</dbReference>
<dbReference type="GO" id="GO:0046872">
    <property type="term" value="F:metal ion binding"/>
    <property type="evidence" value="ECO:0007669"/>
    <property type="project" value="UniProtKB-KW"/>
</dbReference>
<feature type="transmembrane region" description="Helical" evidence="11">
    <location>
        <begin position="483"/>
        <end position="504"/>
    </location>
</feature>
<feature type="region of interest" description="Disordered" evidence="10">
    <location>
        <begin position="1"/>
        <end position="23"/>
    </location>
</feature>
<dbReference type="GO" id="GO:0015179">
    <property type="term" value="F:L-amino acid transmembrane transporter activity"/>
    <property type="evidence" value="ECO:0007669"/>
    <property type="project" value="TreeGrafter"/>
</dbReference>
<feature type="binding site" evidence="8">
    <location>
        <position position="313"/>
    </location>
    <ligand>
        <name>Na(+)</name>
        <dbReference type="ChEBI" id="CHEBI:29101"/>
        <label>1</label>
    </ligand>
</feature>
<keyword evidence="8" id="KW-0915">Sodium</keyword>
<feature type="transmembrane region" description="Helical" evidence="11">
    <location>
        <begin position="568"/>
        <end position="590"/>
    </location>
</feature>
<evidence type="ECO:0000256" key="9">
    <source>
        <dbReference type="RuleBase" id="RU003732"/>
    </source>
</evidence>
<dbReference type="GO" id="GO:0005283">
    <property type="term" value="F:amino acid:sodium symporter activity"/>
    <property type="evidence" value="ECO:0007669"/>
    <property type="project" value="TreeGrafter"/>
</dbReference>
<evidence type="ECO:0000256" key="5">
    <source>
        <dbReference type="ARBA" id="ARBA00022989"/>
    </source>
</evidence>
<proteinExistence type="inferred from homology"/>
<dbReference type="GO" id="GO:0089718">
    <property type="term" value="P:amino acid import across plasma membrane"/>
    <property type="evidence" value="ECO:0007669"/>
    <property type="project" value="TreeGrafter"/>
</dbReference>
<comment type="subcellular location">
    <subcellularLocation>
        <location evidence="1">Membrane</location>
        <topology evidence="1">Multi-pass membrane protein</topology>
    </subcellularLocation>
</comment>
<feature type="binding site" evidence="8">
    <location>
        <position position="46"/>
    </location>
    <ligand>
        <name>Na(+)</name>
        <dbReference type="ChEBI" id="CHEBI:29101"/>
        <label>1</label>
    </ligand>
</feature>
<keyword evidence="3 9" id="KW-0813">Transport</keyword>
<evidence type="ECO:0000256" key="4">
    <source>
        <dbReference type="ARBA" id="ARBA00022692"/>
    </source>
</evidence>
<dbReference type="OrthoDB" id="6581954at2759"/>
<evidence type="ECO:0000256" key="1">
    <source>
        <dbReference type="ARBA" id="ARBA00004141"/>
    </source>
</evidence>
<keyword evidence="7" id="KW-0325">Glycoprotein</keyword>
<dbReference type="GO" id="GO:0005886">
    <property type="term" value="C:plasma membrane"/>
    <property type="evidence" value="ECO:0007669"/>
    <property type="project" value="TreeGrafter"/>
</dbReference>
<feature type="transmembrane region" description="Helical" evidence="11">
    <location>
        <begin position="339"/>
        <end position="359"/>
    </location>
</feature>
<dbReference type="PROSITE" id="PS00610">
    <property type="entry name" value="NA_NEUROTRAN_SYMP_1"/>
    <property type="match status" value="1"/>
</dbReference>
<dbReference type="PRINTS" id="PR00176">
    <property type="entry name" value="NANEUSMPORT"/>
</dbReference>
<feature type="transmembrane region" description="Helical" evidence="11">
    <location>
        <begin position="231"/>
        <end position="259"/>
    </location>
</feature>
<organism evidence="12 13">
    <name type="scientific">Intoshia linei</name>
    <dbReference type="NCBI Taxonomy" id="1819745"/>
    <lineage>
        <taxon>Eukaryota</taxon>
        <taxon>Metazoa</taxon>
        <taxon>Spiralia</taxon>
        <taxon>Lophotrochozoa</taxon>
        <taxon>Mesozoa</taxon>
        <taxon>Orthonectida</taxon>
        <taxon>Rhopaluridae</taxon>
        <taxon>Intoshia</taxon>
    </lineage>
</organism>
<protein>
    <recommendedName>
        <fullName evidence="9">Transporter</fullName>
    </recommendedName>
</protein>
<evidence type="ECO:0000256" key="8">
    <source>
        <dbReference type="PIRSR" id="PIRSR600175-1"/>
    </source>
</evidence>
<accession>A0A177B843</accession>
<feature type="transmembrane region" description="Helical" evidence="11">
    <location>
        <begin position="531"/>
        <end position="552"/>
    </location>
</feature>
<keyword evidence="4 9" id="KW-0812">Transmembrane</keyword>
<keyword evidence="9" id="KW-0769">Symport</keyword>
<evidence type="ECO:0000256" key="3">
    <source>
        <dbReference type="ARBA" id="ARBA00022448"/>
    </source>
</evidence>
<dbReference type="PANTHER" id="PTHR11616:SF321">
    <property type="entry name" value="SODIUM-DEPENDENT NUTRIENT AMINO ACID TRANSPORTER 1-RELATED"/>
    <property type="match status" value="1"/>
</dbReference>
<feature type="transmembrane region" description="Helical" evidence="11">
    <location>
        <begin position="105"/>
        <end position="132"/>
    </location>
</feature>
<dbReference type="SUPFAM" id="SSF161070">
    <property type="entry name" value="SNF-like"/>
    <property type="match status" value="1"/>
</dbReference>
<evidence type="ECO:0000313" key="12">
    <source>
        <dbReference type="EMBL" id="OAF70468.1"/>
    </source>
</evidence>
<comment type="similarity">
    <text evidence="2 9">Belongs to the sodium:neurotransmitter symporter (SNF) (TC 2.A.22) family.</text>
</comment>
<feature type="transmembrane region" description="Helical" evidence="11">
    <location>
        <begin position="366"/>
        <end position="391"/>
    </location>
</feature>
<feature type="binding site" evidence="8">
    <location>
        <position position="42"/>
    </location>
    <ligand>
        <name>Na(+)</name>
        <dbReference type="ChEBI" id="CHEBI:29101"/>
        <label>1</label>
    </ligand>
</feature>
<keyword evidence="13" id="KW-1185">Reference proteome</keyword>
<feature type="binding site" evidence="8">
    <location>
        <position position="39"/>
    </location>
    <ligand>
        <name>Na(+)</name>
        <dbReference type="ChEBI" id="CHEBI:29101"/>
        <label>1</label>
    </ligand>
</feature>
<keyword evidence="6 11" id="KW-0472">Membrane</keyword>
<keyword evidence="5 11" id="KW-1133">Transmembrane helix</keyword>
<evidence type="ECO:0000256" key="7">
    <source>
        <dbReference type="ARBA" id="ARBA00023180"/>
    </source>
</evidence>
<dbReference type="Proteomes" id="UP000078046">
    <property type="component" value="Unassembled WGS sequence"/>
</dbReference>
<feature type="transmembrane region" description="Helical" evidence="11">
    <location>
        <begin position="303"/>
        <end position="327"/>
    </location>
</feature>
<feature type="binding site" evidence="8">
    <location>
        <position position="378"/>
    </location>
    <ligand>
        <name>Na(+)</name>
        <dbReference type="ChEBI" id="CHEBI:29101"/>
        <label>1</label>
    </ligand>
</feature>
<feature type="binding site" evidence="8">
    <location>
        <position position="41"/>
    </location>
    <ligand>
        <name>Na(+)</name>
        <dbReference type="ChEBI" id="CHEBI:29101"/>
        <label>1</label>
    </ligand>
</feature>
<dbReference type="PANTHER" id="PTHR11616">
    <property type="entry name" value="SODIUM/CHLORIDE DEPENDENT TRANSPORTER"/>
    <property type="match status" value="1"/>
</dbReference>
<keyword evidence="8" id="KW-0479">Metal-binding</keyword>
<feature type="binding site" evidence="8">
    <location>
        <position position="281"/>
    </location>
    <ligand>
        <name>Na(+)</name>
        <dbReference type="ChEBI" id="CHEBI:29101"/>
        <label>1</label>
    </ligand>
</feature>
<feature type="binding site" evidence="8">
    <location>
        <position position="382"/>
    </location>
    <ligand>
        <name>Na(+)</name>
        <dbReference type="ChEBI" id="CHEBI:29101"/>
        <label>1</label>
    </ligand>
</feature>
<feature type="transmembrane region" description="Helical" evidence="11">
    <location>
        <begin position="200"/>
        <end position="219"/>
    </location>
</feature>
<dbReference type="Pfam" id="PF00209">
    <property type="entry name" value="SNF"/>
    <property type="match status" value="2"/>
</dbReference>
<feature type="transmembrane region" description="Helical" evidence="11">
    <location>
        <begin position="271"/>
        <end position="291"/>
    </location>
</feature>